<feature type="region of interest" description="Disordered" evidence="1">
    <location>
        <begin position="299"/>
        <end position="344"/>
    </location>
</feature>
<dbReference type="Proteomes" id="UP000027265">
    <property type="component" value="Unassembled WGS sequence"/>
</dbReference>
<evidence type="ECO:0000256" key="2">
    <source>
        <dbReference type="SAM" id="Phobius"/>
    </source>
</evidence>
<feature type="transmembrane region" description="Helical" evidence="2">
    <location>
        <begin position="198"/>
        <end position="219"/>
    </location>
</feature>
<dbReference type="PANTHER" id="PTHR40465">
    <property type="entry name" value="CHROMOSOME 1, WHOLE GENOME SHOTGUN SEQUENCE"/>
    <property type="match status" value="1"/>
</dbReference>
<dbReference type="Pfam" id="PF20152">
    <property type="entry name" value="DUF6534"/>
    <property type="match status" value="1"/>
</dbReference>
<keyword evidence="2" id="KW-0472">Membrane</keyword>
<feature type="transmembrane region" description="Helical" evidence="2">
    <location>
        <begin position="12"/>
        <end position="34"/>
    </location>
</feature>
<evidence type="ECO:0000313" key="5">
    <source>
        <dbReference type="Proteomes" id="UP000027265"/>
    </source>
</evidence>
<dbReference type="STRING" id="933084.A0A067Q620"/>
<dbReference type="AlphaFoldDB" id="A0A067Q620"/>
<name>A0A067Q620_9AGAM</name>
<accession>A0A067Q620</accession>
<proteinExistence type="predicted"/>
<dbReference type="HOGENOM" id="CLU_046025_2_0_1"/>
<gene>
    <name evidence="4" type="ORF">JAAARDRAFT_189808</name>
</gene>
<dbReference type="InParanoid" id="A0A067Q620"/>
<dbReference type="EMBL" id="KL197711">
    <property type="protein sequence ID" value="KDQ62488.1"/>
    <property type="molecule type" value="Genomic_DNA"/>
</dbReference>
<keyword evidence="5" id="KW-1185">Reference proteome</keyword>
<feature type="transmembrane region" description="Helical" evidence="2">
    <location>
        <begin position="46"/>
        <end position="67"/>
    </location>
</feature>
<reference evidence="5" key="1">
    <citation type="journal article" date="2014" name="Proc. Natl. Acad. Sci. U.S.A.">
        <title>Extensive sampling of basidiomycete genomes demonstrates inadequacy of the white-rot/brown-rot paradigm for wood decay fungi.</title>
        <authorList>
            <person name="Riley R."/>
            <person name="Salamov A.A."/>
            <person name="Brown D.W."/>
            <person name="Nagy L.G."/>
            <person name="Floudas D."/>
            <person name="Held B.W."/>
            <person name="Levasseur A."/>
            <person name="Lombard V."/>
            <person name="Morin E."/>
            <person name="Otillar R."/>
            <person name="Lindquist E.A."/>
            <person name="Sun H."/>
            <person name="LaButti K.M."/>
            <person name="Schmutz J."/>
            <person name="Jabbour D."/>
            <person name="Luo H."/>
            <person name="Baker S.E."/>
            <person name="Pisabarro A.G."/>
            <person name="Walton J.D."/>
            <person name="Blanchette R.A."/>
            <person name="Henrissat B."/>
            <person name="Martin F."/>
            <person name="Cullen D."/>
            <person name="Hibbett D.S."/>
            <person name="Grigoriev I.V."/>
        </authorList>
    </citation>
    <scope>NUCLEOTIDE SEQUENCE [LARGE SCALE GENOMIC DNA]</scope>
    <source>
        <strain evidence="5">MUCL 33604</strain>
    </source>
</reference>
<feature type="domain" description="DUF6534" evidence="3">
    <location>
        <begin position="163"/>
        <end position="248"/>
    </location>
</feature>
<organism evidence="4 5">
    <name type="scientific">Jaapia argillacea MUCL 33604</name>
    <dbReference type="NCBI Taxonomy" id="933084"/>
    <lineage>
        <taxon>Eukaryota</taxon>
        <taxon>Fungi</taxon>
        <taxon>Dikarya</taxon>
        <taxon>Basidiomycota</taxon>
        <taxon>Agaricomycotina</taxon>
        <taxon>Agaricomycetes</taxon>
        <taxon>Agaricomycetidae</taxon>
        <taxon>Jaapiales</taxon>
        <taxon>Jaapiaceae</taxon>
        <taxon>Jaapia</taxon>
    </lineage>
</organism>
<feature type="transmembrane region" description="Helical" evidence="2">
    <location>
        <begin position="119"/>
        <end position="142"/>
    </location>
</feature>
<evidence type="ECO:0000256" key="1">
    <source>
        <dbReference type="SAM" id="MobiDB-lite"/>
    </source>
</evidence>
<protein>
    <recommendedName>
        <fullName evidence="3">DUF6534 domain-containing protein</fullName>
    </recommendedName>
</protein>
<evidence type="ECO:0000259" key="3">
    <source>
        <dbReference type="Pfam" id="PF20152"/>
    </source>
</evidence>
<sequence length="344" mass="37956">MTSPAVPVHGPAFIGIIFNILLYGIMITQTFVYFNAYKSDKLWMRAFVLVLFIADTANTVLNCAWLYDTIIVQFGNVTALESANWVFATDPAITAIIAFLVQSFFAWRIKVLTSNVWAWLLVAFLSLAQMFGGIGTAIAVGIVPEFVHFQKFQVIVVIWLACSALCDAVITCIMTWHLRSHKTGFAATDQFVDKIIRLTVQTGMITALIAIADLIAFLASDSGLHLGFNFPLAKLYTNTLMSTLNSRNGWKFSRNTDPSSGQNNINLRTMPNEALTRNRSEVVDFGARSGVFVHVETNQTTDLNGDPDKKGDNFFSSPIPAPVTFKEKKGWSRTGSTPSETSVV</sequence>
<dbReference type="InterPro" id="IPR045339">
    <property type="entry name" value="DUF6534"/>
</dbReference>
<dbReference type="OrthoDB" id="3265526at2759"/>
<evidence type="ECO:0000313" key="4">
    <source>
        <dbReference type="EMBL" id="KDQ62488.1"/>
    </source>
</evidence>
<dbReference type="PANTHER" id="PTHR40465:SF1">
    <property type="entry name" value="DUF6534 DOMAIN-CONTAINING PROTEIN"/>
    <property type="match status" value="1"/>
</dbReference>
<keyword evidence="2" id="KW-1133">Transmembrane helix</keyword>
<feature type="compositionally biased region" description="Polar residues" evidence="1">
    <location>
        <begin position="333"/>
        <end position="344"/>
    </location>
</feature>
<feature type="transmembrane region" description="Helical" evidence="2">
    <location>
        <begin position="154"/>
        <end position="178"/>
    </location>
</feature>
<keyword evidence="2" id="KW-0812">Transmembrane</keyword>
<feature type="transmembrane region" description="Helical" evidence="2">
    <location>
        <begin position="87"/>
        <end position="107"/>
    </location>
</feature>